<protein>
    <submittedName>
        <fullName evidence="4">Phenylacetic acid degradation protein PaaI</fullName>
    </submittedName>
</protein>
<sequence length="136" mass="15291">MTTLTLNEMKNKIESSLFMNHIGFEVSEFTEDKVVLAFQIRDYALNVNGTLHGGIQASMLDIITGMAVRAKTKKDCVTLNLNIHYLAPAYEGEMYATATILQQGHKIMTVEGEIRTKEHVLISKCIGVFKVIEQRK</sequence>
<reference evidence="4" key="1">
    <citation type="journal article" date="2014" name="Genome Announc.">
        <title>Draft Genome Sequences of Three Alkaliphilic Bacillus Strains, Bacillus wakoensis JCM 9140T, Bacillus akibai JCM 9157T, and Bacillus hemicellulosilyticus JCM 9152T.</title>
        <authorList>
            <person name="Yuki M."/>
            <person name="Oshima K."/>
            <person name="Suda W."/>
            <person name="Oshida Y."/>
            <person name="Kitamura K."/>
            <person name="Iida T."/>
            <person name="Hattori M."/>
            <person name="Ohkuma M."/>
        </authorList>
    </citation>
    <scope>NUCLEOTIDE SEQUENCE [LARGE SCALE GENOMIC DNA]</scope>
    <source>
        <strain evidence="4">JCM 9140</strain>
    </source>
</reference>
<dbReference type="InterPro" id="IPR029069">
    <property type="entry name" value="HotDog_dom_sf"/>
</dbReference>
<dbReference type="Pfam" id="PF03061">
    <property type="entry name" value="4HBT"/>
    <property type="match status" value="1"/>
</dbReference>
<evidence type="ECO:0000259" key="3">
    <source>
        <dbReference type="Pfam" id="PF03061"/>
    </source>
</evidence>
<gene>
    <name evidence="4" type="ORF">JCM9140_3290</name>
</gene>
<name>W4Q5E4_9BACI</name>
<evidence type="ECO:0000256" key="2">
    <source>
        <dbReference type="ARBA" id="ARBA00022801"/>
    </source>
</evidence>
<dbReference type="Proteomes" id="UP000018890">
    <property type="component" value="Unassembled WGS sequence"/>
</dbReference>
<dbReference type="EMBL" id="BAUT01000041">
    <property type="protein sequence ID" value="GAE27170.1"/>
    <property type="molecule type" value="Genomic_DNA"/>
</dbReference>
<dbReference type="InterPro" id="IPR039298">
    <property type="entry name" value="ACOT13"/>
</dbReference>
<dbReference type="PANTHER" id="PTHR21660">
    <property type="entry name" value="THIOESTERASE SUPERFAMILY MEMBER-RELATED"/>
    <property type="match status" value="1"/>
</dbReference>
<proteinExistence type="inferred from homology"/>
<dbReference type="PANTHER" id="PTHR21660:SF1">
    <property type="entry name" value="ACYL-COENZYME A THIOESTERASE 13"/>
    <property type="match status" value="1"/>
</dbReference>
<evidence type="ECO:0000313" key="4">
    <source>
        <dbReference type="EMBL" id="GAE27170.1"/>
    </source>
</evidence>
<dbReference type="STRING" id="1236970.JCM9140_3290"/>
<dbReference type="Gene3D" id="3.10.129.10">
    <property type="entry name" value="Hotdog Thioesterase"/>
    <property type="match status" value="1"/>
</dbReference>
<dbReference type="CDD" id="cd03443">
    <property type="entry name" value="PaaI_thioesterase"/>
    <property type="match status" value="1"/>
</dbReference>
<evidence type="ECO:0000313" key="5">
    <source>
        <dbReference type="Proteomes" id="UP000018890"/>
    </source>
</evidence>
<dbReference type="RefSeq" id="WP_034747989.1">
    <property type="nucleotide sequence ID" value="NZ_BAUT01000041.1"/>
</dbReference>
<dbReference type="SUPFAM" id="SSF54637">
    <property type="entry name" value="Thioesterase/thiol ester dehydrase-isomerase"/>
    <property type="match status" value="1"/>
</dbReference>
<evidence type="ECO:0000256" key="1">
    <source>
        <dbReference type="ARBA" id="ARBA00008324"/>
    </source>
</evidence>
<comment type="similarity">
    <text evidence="1">Belongs to the thioesterase PaaI family.</text>
</comment>
<dbReference type="NCBIfam" id="TIGR00369">
    <property type="entry name" value="unchar_dom_1"/>
    <property type="match status" value="1"/>
</dbReference>
<dbReference type="GO" id="GO:0047617">
    <property type="term" value="F:fatty acyl-CoA hydrolase activity"/>
    <property type="evidence" value="ECO:0007669"/>
    <property type="project" value="InterPro"/>
</dbReference>
<dbReference type="AlphaFoldDB" id="W4Q5E4"/>
<keyword evidence="2" id="KW-0378">Hydrolase</keyword>
<accession>W4Q5E4</accession>
<dbReference type="InterPro" id="IPR003736">
    <property type="entry name" value="PAAI_dom"/>
</dbReference>
<feature type="domain" description="Thioesterase" evidence="3">
    <location>
        <begin position="48"/>
        <end position="121"/>
    </location>
</feature>
<comment type="caution">
    <text evidence="4">The sequence shown here is derived from an EMBL/GenBank/DDBJ whole genome shotgun (WGS) entry which is preliminary data.</text>
</comment>
<dbReference type="InterPro" id="IPR006683">
    <property type="entry name" value="Thioestr_dom"/>
</dbReference>
<keyword evidence="5" id="KW-1185">Reference proteome</keyword>
<organism evidence="4 5">
    <name type="scientific">Halalkalibacter wakoensis JCM 9140</name>
    <dbReference type="NCBI Taxonomy" id="1236970"/>
    <lineage>
        <taxon>Bacteria</taxon>
        <taxon>Bacillati</taxon>
        <taxon>Bacillota</taxon>
        <taxon>Bacilli</taxon>
        <taxon>Bacillales</taxon>
        <taxon>Bacillaceae</taxon>
        <taxon>Halalkalibacter</taxon>
    </lineage>
</organism>